<dbReference type="EMBL" id="JAAFZH010000004">
    <property type="protein sequence ID" value="NDU95475.1"/>
    <property type="molecule type" value="Genomic_DNA"/>
</dbReference>
<proteinExistence type="predicted"/>
<keyword evidence="2" id="KW-1185">Reference proteome</keyword>
<organism evidence="1 2">
    <name type="scientific">Spirosoma terrae</name>
    <dbReference type="NCBI Taxonomy" id="1968276"/>
    <lineage>
        <taxon>Bacteria</taxon>
        <taxon>Pseudomonadati</taxon>
        <taxon>Bacteroidota</taxon>
        <taxon>Cytophagia</taxon>
        <taxon>Cytophagales</taxon>
        <taxon>Cytophagaceae</taxon>
        <taxon>Spirosoma</taxon>
    </lineage>
</organism>
<comment type="caution">
    <text evidence="1">The sequence shown here is derived from an EMBL/GenBank/DDBJ whole genome shotgun (WGS) entry which is preliminary data.</text>
</comment>
<reference evidence="1 2" key="1">
    <citation type="submission" date="2020-02" db="EMBL/GenBank/DDBJ databases">
        <title>Draft genome sequence of two Spirosoma agri KCTC 52727 and Spirosoma terrae KCTC 52035.</title>
        <authorList>
            <person name="Rojas J."/>
            <person name="Ambika Manirajan B."/>
            <person name="Suarez C."/>
            <person name="Ratering S."/>
            <person name="Schnell S."/>
        </authorList>
    </citation>
    <scope>NUCLEOTIDE SEQUENCE [LARGE SCALE GENOMIC DNA]</scope>
    <source>
        <strain evidence="1 2">KCTC 52035</strain>
    </source>
</reference>
<dbReference type="Proteomes" id="UP000474175">
    <property type="component" value="Unassembled WGS sequence"/>
</dbReference>
<gene>
    <name evidence="1" type="ORF">GK108_11375</name>
</gene>
<sequence>MTITFDDQSPSYHDDLYVKIPELNLDRRFDTYFFALDLGYSSIEESIEKVKIVLKDLLENWAKAIKTAKVGETVYLPIDFSDQSVGALKVSKEANNRLTIRYSSHKIVCMFPSFMAEAKFAETETSTQKQCFEVSMASFLDELEREYSKIYI</sequence>
<name>A0A6L9L487_9BACT</name>
<dbReference type="AlphaFoldDB" id="A0A6L9L487"/>
<accession>A0A6L9L487</accession>
<protein>
    <submittedName>
        <fullName evidence="1">Uncharacterized protein</fullName>
    </submittedName>
</protein>
<dbReference type="RefSeq" id="WP_163947562.1">
    <property type="nucleotide sequence ID" value="NZ_JAAFZH010000004.1"/>
</dbReference>
<evidence type="ECO:0000313" key="1">
    <source>
        <dbReference type="EMBL" id="NDU95475.1"/>
    </source>
</evidence>
<evidence type="ECO:0000313" key="2">
    <source>
        <dbReference type="Proteomes" id="UP000474175"/>
    </source>
</evidence>